<dbReference type="Gene3D" id="3.40.190.150">
    <property type="entry name" value="Bordetella uptake gene, domain 1"/>
    <property type="match status" value="1"/>
</dbReference>
<proteinExistence type="inferred from homology"/>
<dbReference type="RefSeq" id="WP_144304195.1">
    <property type="nucleotide sequence ID" value="NZ_QMIE01000018.1"/>
</dbReference>
<dbReference type="InterPro" id="IPR042100">
    <property type="entry name" value="Bug_dom1"/>
</dbReference>
<comment type="caution">
    <text evidence="3">The sequence shown here is derived from an EMBL/GenBank/DDBJ whole genome shotgun (WGS) entry which is preliminary data.</text>
</comment>
<dbReference type="PANTHER" id="PTHR42928:SF5">
    <property type="entry name" value="BLR1237 PROTEIN"/>
    <property type="match status" value="1"/>
</dbReference>
<dbReference type="CDD" id="cd07012">
    <property type="entry name" value="PBP2_Bug_TTT"/>
    <property type="match status" value="1"/>
</dbReference>
<evidence type="ECO:0000256" key="2">
    <source>
        <dbReference type="SAM" id="SignalP"/>
    </source>
</evidence>
<dbReference type="AlphaFoldDB" id="A0A7M3MB01"/>
<dbReference type="PANTHER" id="PTHR42928">
    <property type="entry name" value="TRICARBOXYLATE-BINDING PROTEIN"/>
    <property type="match status" value="1"/>
</dbReference>
<organism evidence="3 4">
    <name type="scientific">Oceanidesulfovibrio indonesiensis</name>
    <dbReference type="NCBI Taxonomy" id="54767"/>
    <lineage>
        <taxon>Bacteria</taxon>
        <taxon>Pseudomonadati</taxon>
        <taxon>Thermodesulfobacteriota</taxon>
        <taxon>Desulfovibrionia</taxon>
        <taxon>Desulfovibrionales</taxon>
        <taxon>Desulfovibrionaceae</taxon>
        <taxon>Oceanidesulfovibrio</taxon>
    </lineage>
</organism>
<evidence type="ECO:0000256" key="1">
    <source>
        <dbReference type="ARBA" id="ARBA00006987"/>
    </source>
</evidence>
<keyword evidence="2" id="KW-0732">Signal</keyword>
<comment type="similarity">
    <text evidence="1">Belongs to the UPF0065 (bug) family.</text>
</comment>
<name>A0A7M3MB01_9BACT</name>
<sequence>MRAAIKILCICAALAFVWVAQPAFAGDYPDRPVKMLTMVKPGAQIDLLTRALAENMKDVLGQPVLVSNNPGGSHGSVMASELSSADPNGYTLGVGATAAYTYTPHYAETNYKFDDFTFISMLGLNQSGIVCNPKRPWKSLKDAFEWAKKEGKGLTYMFQGSDDRDVMTRIAEAEGVSLSYMPSQGGPSIISAVMGGHADLGHLGAILFEYVKADKLTLLAATTPQRLTQLPDVPTLREQGWDESVEMYVVLAAPKGLPEATLSRLEDTMDTLAKNEEFRNFITTDLKMGPVEFGREYAEAYMKEAYERFGKQAAAMKK</sequence>
<dbReference type="PIRSF" id="PIRSF017082">
    <property type="entry name" value="YflP"/>
    <property type="match status" value="1"/>
</dbReference>
<dbReference type="InterPro" id="IPR005064">
    <property type="entry name" value="BUG"/>
</dbReference>
<protein>
    <submittedName>
        <fullName evidence="3">Tripartite tricarboxylate transporter substrate binding protein</fullName>
    </submittedName>
</protein>
<dbReference type="Proteomes" id="UP000448292">
    <property type="component" value="Unassembled WGS sequence"/>
</dbReference>
<dbReference type="Gene3D" id="3.40.190.10">
    <property type="entry name" value="Periplasmic binding protein-like II"/>
    <property type="match status" value="1"/>
</dbReference>
<gene>
    <name evidence="3" type="ORF">DPQ33_15805</name>
</gene>
<feature type="signal peptide" evidence="2">
    <location>
        <begin position="1"/>
        <end position="25"/>
    </location>
</feature>
<feature type="chain" id="PRO_5029813172" evidence="2">
    <location>
        <begin position="26"/>
        <end position="318"/>
    </location>
</feature>
<dbReference type="EMBL" id="QMIE01000018">
    <property type="protein sequence ID" value="TVM15158.1"/>
    <property type="molecule type" value="Genomic_DNA"/>
</dbReference>
<accession>A0A7M3MB01</accession>
<dbReference type="Pfam" id="PF03401">
    <property type="entry name" value="TctC"/>
    <property type="match status" value="1"/>
</dbReference>
<evidence type="ECO:0000313" key="4">
    <source>
        <dbReference type="Proteomes" id="UP000448292"/>
    </source>
</evidence>
<dbReference type="OrthoDB" id="8677378at2"/>
<reference evidence="3 4" key="1">
    <citation type="submission" date="2018-06" db="EMBL/GenBank/DDBJ databases">
        <title>Complete genome of Desulfovibrio indonesiensis P37SLT.</title>
        <authorList>
            <person name="Crispim J.S."/>
            <person name="Vidigal P.M.P."/>
            <person name="Silva L.C.F."/>
            <person name="Laguardia C.N."/>
            <person name="Araujo L.C."/>
            <person name="Dias R.S."/>
            <person name="Sousa M.P."/>
            <person name="Paula S.O."/>
            <person name="Silva C."/>
        </authorList>
    </citation>
    <scope>NUCLEOTIDE SEQUENCE [LARGE SCALE GENOMIC DNA]</scope>
    <source>
        <strain evidence="3 4">P37SLT</strain>
    </source>
</reference>
<evidence type="ECO:0000313" key="3">
    <source>
        <dbReference type="EMBL" id="TVM15158.1"/>
    </source>
</evidence>
<keyword evidence="4" id="KW-1185">Reference proteome</keyword>